<feature type="transmembrane region" description="Helical" evidence="1">
    <location>
        <begin position="393"/>
        <end position="418"/>
    </location>
</feature>
<dbReference type="OrthoDB" id="5392263at2759"/>
<feature type="signal peptide" evidence="2">
    <location>
        <begin position="1"/>
        <end position="23"/>
    </location>
</feature>
<organism evidence="3 4">
    <name type="scientific">Suillus luteus UH-Slu-Lm8-n1</name>
    <dbReference type="NCBI Taxonomy" id="930992"/>
    <lineage>
        <taxon>Eukaryota</taxon>
        <taxon>Fungi</taxon>
        <taxon>Dikarya</taxon>
        <taxon>Basidiomycota</taxon>
        <taxon>Agaricomycotina</taxon>
        <taxon>Agaricomycetes</taxon>
        <taxon>Agaricomycetidae</taxon>
        <taxon>Boletales</taxon>
        <taxon>Suillineae</taxon>
        <taxon>Suillaceae</taxon>
        <taxon>Suillus</taxon>
    </lineage>
</organism>
<reference evidence="3 4" key="1">
    <citation type="submission" date="2014-04" db="EMBL/GenBank/DDBJ databases">
        <authorList>
            <consortium name="DOE Joint Genome Institute"/>
            <person name="Kuo A."/>
            <person name="Ruytinx J."/>
            <person name="Rineau F."/>
            <person name="Colpaert J."/>
            <person name="Kohler A."/>
            <person name="Nagy L.G."/>
            <person name="Floudas D."/>
            <person name="Copeland A."/>
            <person name="Barry K.W."/>
            <person name="Cichocki N."/>
            <person name="Veneault-Fourrey C."/>
            <person name="LaButti K."/>
            <person name="Lindquist E.A."/>
            <person name="Lipzen A."/>
            <person name="Lundell T."/>
            <person name="Morin E."/>
            <person name="Murat C."/>
            <person name="Sun H."/>
            <person name="Tunlid A."/>
            <person name="Henrissat B."/>
            <person name="Grigoriev I.V."/>
            <person name="Hibbett D.S."/>
            <person name="Martin F."/>
            <person name="Nordberg H.P."/>
            <person name="Cantor M.N."/>
            <person name="Hua S.X."/>
        </authorList>
    </citation>
    <scope>NUCLEOTIDE SEQUENCE [LARGE SCALE GENOMIC DNA]</scope>
    <source>
        <strain evidence="3 4">UH-Slu-Lm8-n1</strain>
    </source>
</reference>
<dbReference type="STRING" id="930992.A0A0D0AME9"/>
<evidence type="ECO:0000313" key="4">
    <source>
        <dbReference type="Proteomes" id="UP000054485"/>
    </source>
</evidence>
<dbReference type="AlphaFoldDB" id="A0A0D0AME9"/>
<dbReference type="InParanoid" id="A0A0D0AME9"/>
<feature type="transmembrane region" description="Helical" evidence="1">
    <location>
        <begin position="113"/>
        <end position="135"/>
    </location>
</feature>
<sequence>MRLHSGIQACLLLLIHAVPRVAGLNFTQCLIDIVANANVTQNLAGLLDGNGNPVSNASDATSISYLLCTSVCGTLREPFQWSVFAQDFSAWLLPNLALISQLPFGAQYRLDNLMSAFLTVGSPTLAGYSLFITLLNSRWIHRRFDQSVDYPNSRFAVSILSSLQQVPLRLHNSHFPALVVLPENDCWWKWFSEFVNYTHTWSIASATSIAWVIVAYIMNVANSPTDIEFSSYSDGDATGSLWLWLIPIVVGWLQLSPKCDFGRLQAAYNHADQHAHTHLGTSTASARRAITITAQEKDVMSPDELLTPPVFNYSRSLQWASTAETVLLMFEEASEKAQNCIPVSLQSEWVESHTSDTIHPSNRRGSPEEIDMYCAQPYSKHHSHWAPGVFTRMAVASCASLILQWGTVGAAFMMAWFTPTTRIGCRALSYLLFGVISTLIWMMLLMSSILAHYSAGYSHRNLLSARAALTLSHWLRRTGKALAVGNSIWVVLACTFVYSSFYNTCFCNSSVVSRGEAAYNVIIATAGQAAQLRAAWIGGLVMACTSSLFFLGLMNLLLDTLLS</sequence>
<feature type="transmembrane region" description="Helical" evidence="1">
    <location>
        <begin position="197"/>
        <end position="217"/>
    </location>
</feature>
<dbReference type="Proteomes" id="UP000054485">
    <property type="component" value="Unassembled WGS sequence"/>
</dbReference>
<gene>
    <name evidence="3" type="ORF">CY34DRAFT_804318</name>
</gene>
<keyword evidence="4" id="KW-1185">Reference proteome</keyword>
<feature type="chain" id="PRO_5002218792" evidence="2">
    <location>
        <begin position="24"/>
        <end position="563"/>
    </location>
</feature>
<evidence type="ECO:0000256" key="2">
    <source>
        <dbReference type="SAM" id="SignalP"/>
    </source>
</evidence>
<proteinExistence type="predicted"/>
<dbReference type="EMBL" id="KN835224">
    <property type="protein sequence ID" value="KIK42991.1"/>
    <property type="molecule type" value="Genomic_DNA"/>
</dbReference>
<dbReference type="HOGENOM" id="CLU_015738_0_0_1"/>
<feature type="transmembrane region" description="Helical" evidence="1">
    <location>
        <begin position="237"/>
        <end position="255"/>
    </location>
</feature>
<name>A0A0D0AME9_9AGAM</name>
<accession>A0A0D0AME9</accession>
<evidence type="ECO:0000313" key="3">
    <source>
        <dbReference type="EMBL" id="KIK42991.1"/>
    </source>
</evidence>
<feature type="transmembrane region" description="Helical" evidence="1">
    <location>
        <begin position="430"/>
        <end position="453"/>
    </location>
</feature>
<protein>
    <submittedName>
        <fullName evidence="3">Uncharacterized protein</fullName>
    </submittedName>
</protein>
<feature type="transmembrane region" description="Helical" evidence="1">
    <location>
        <begin position="481"/>
        <end position="501"/>
    </location>
</feature>
<keyword evidence="1" id="KW-1133">Transmembrane helix</keyword>
<feature type="transmembrane region" description="Helical" evidence="1">
    <location>
        <begin position="534"/>
        <end position="558"/>
    </location>
</feature>
<reference evidence="4" key="2">
    <citation type="submission" date="2015-01" db="EMBL/GenBank/DDBJ databases">
        <title>Evolutionary Origins and Diversification of the Mycorrhizal Mutualists.</title>
        <authorList>
            <consortium name="DOE Joint Genome Institute"/>
            <consortium name="Mycorrhizal Genomics Consortium"/>
            <person name="Kohler A."/>
            <person name="Kuo A."/>
            <person name="Nagy L.G."/>
            <person name="Floudas D."/>
            <person name="Copeland A."/>
            <person name="Barry K.W."/>
            <person name="Cichocki N."/>
            <person name="Veneault-Fourrey C."/>
            <person name="LaButti K."/>
            <person name="Lindquist E.A."/>
            <person name="Lipzen A."/>
            <person name="Lundell T."/>
            <person name="Morin E."/>
            <person name="Murat C."/>
            <person name="Riley R."/>
            <person name="Ohm R."/>
            <person name="Sun H."/>
            <person name="Tunlid A."/>
            <person name="Henrissat B."/>
            <person name="Grigoriev I.V."/>
            <person name="Hibbett D.S."/>
            <person name="Martin F."/>
        </authorList>
    </citation>
    <scope>NUCLEOTIDE SEQUENCE [LARGE SCALE GENOMIC DNA]</scope>
    <source>
        <strain evidence="4">UH-Slu-Lm8-n1</strain>
    </source>
</reference>
<keyword evidence="2" id="KW-0732">Signal</keyword>
<keyword evidence="1" id="KW-0812">Transmembrane</keyword>
<keyword evidence="1" id="KW-0472">Membrane</keyword>
<evidence type="ECO:0000256" key="1">
    <source>
        <dbReference type="SAM" id="Phobius"/>
    </source>
</evidence>